<accession>A0A7W9KM21</accession>
<dbReference type="InterPro" id="IPR009010">
    <property type="entry name" value="Asp_de-COase-like_dom_sf"/>
</dbReference>
<evidence type="ECO:0000313" key="6">
    <source>
        <dbReference type="EMBL" id="MBB5895046.1"/>
    </source>
</evidence>
<dbReference type="Pfam" id="PF01568">
    <property type="entry name" value="Molydop_binding"/>
    <property type="match status" value="1"/>
</dbReference>
<dbReference type="SUPFAM" id="SSF53706">
    <property type="entry name" value="Formate dehydrogenase/DMSO reductase, domains 1-3"/>
    <property type="match status" value="1"/>
</dbReference>
<dbReference type="GO" id="GO:0051536">
    <property type="term" value="F:iron-sulfur cluster binding"/>
    <property type="evidence" value="ECO:0007669"/>
    <property type="project" value="UniProtKB-KW"/>
</dbReference>
<keyword evidence="1" id="KW-0479">Metal-binding</keyword>
<dbReference type="GO" id="GO:0008863">
    <property type="term" value="F:formate dehydrogenase (NAD+) activity"/>
    <property type="evidence" value="ECO:0007669"/>
    <property type="project" value="UniProtKB-EC"/>
</dbReference>
<organism evidence="6 7">
    <name type="scientific">Kutzneria kofuensis</name>
    <dbReference type="NCBI Taxonomy" id="103725"/>
    <lineage>
        <taxon>Bacteria</taxon>
        <taxon>Bacillati</taxon>
        <taxon>Actinomycetota</taxon>
        <taxon>Actinomycetes</taxon>
        <taxon>Pseudonocardiales</taxon>
        <taxon>Pseudonocardiaceae</taxon>
        <taxon>Kutzneria</taxon>
    </lineage>
</organism>
<keyword evidence="7" id="KW-1185">Reference proteome</keyword>
<dbReference type="EC" id="1.17.1.9" evidence="6"/>
<keyword evidence="6" id="KW-0560">Oxidoreductase</keyword>
<name>A0A7W9KM21_9PSEU</name>
<comment type="caution">
    <text evidence="6">The sequence shown here is derived from an EMBL/GenBank/DDBJ whole genome shotgun (WGS) entry which is preliminary data.</text>
</comment>
<evidence type="ECO:0000256" key="1">
    <source>
        <dbReference type="ARBA" id="ARBA00022723"/>
    </source>
</evidence>
<protein>
    <submittedName>
        <fullName evidence="6">Formate dehydrogenase major subunit</fullName>
        <ecNumber evidence="6">1.17.1.9</ecNumber>
    </submittedName>
</protein>
<dbReference type="SUPFAM" id="SSF50692">
    <property type="entry name" value="ADC-like"/>
    <property type="match status" value="1"/>
</dbReference>
<dbReference type="InterPro" id="IPR006656">
    <property type="entry name" value="Mopterin_OxRdtase"/>
</dbReference>
<dbReference type="AlphaFoldDB" id="A0A7W9KM21"/>
<keyword evidence="2" id="KW-0408">Iron</keyword>
<dbReference type="GO" id="GO:0046872">
    <property type="term" value="F:metal ion binding"/>
    <property type="evidence" value="ECO:0007669"/>
    <property type="project" value="UniProtKB-KW"/>
</dbReference>
<evidence type="ECO:0000256" key="2">
    <source>
        <dbReference type="ARBA" id="ARBA00023004"/>
    </source>
</evidence>
<evidence type="ECO:0000256" key="3">
    <source>
        <dbReference type="ARBA" id="ARBA00023014"/>
    </source>
</evidence>
<reference evidence="6 7" key="1">
    <citation type="submission" date="2020-08" db="EMBL/GenBank/DDBJ databases">
        <title>Sequencing the genomes of 1000 actinobacteria strains.</title>
        <authorList>
            <person name="Klenk H.-P."/>
        </authorList>
    </citation>
    <scope>NUCLEOTIDE SEQUENCE [LARGE SCALE GENOMIC DNA]</scope>
    <source>
        <strain evidence="6 7">DSM 43851</strain>
    </source>
</reference>
<dbReference type="GO" id="GO:0016020">
    <property type="term" value="C:membrane"/>
    <property type="evidence" value="ECO:0007669"/>
    <property type="project" value="TreeGrafter"/>
</dbReference>
<dbReference type="RefSeq" id="WP_184866882.1">
    <property type="nucleotide sequence ID" value="NZ_BAAAWY010000010.1"/>
</dbReference>
<dbReference type="Proteomes" id="UP000585638">
    <property type="component" value="Unassembled WGS sequence"/>
</dbReference>
<dbReference type="Gene3D" id="3.40.228.10">
    <property type="entry name" value="Dimethylsulfoxide Reductase, domain 2"/>
    <property type="match status" value="1"/>
</dbReference>
<feature type="domain" description="Molybdopterin dinucleotide-binding" evidence="5">
    <location>
        <begin position="524"/>
        <end position="628"/>
    </location>
</feature>
<evidence type="ECO:0000259" key="5">
    <source>
        <dbReference type="Pfam" id="PF01568"/>
    </source>
</evidence>
<dbReference type="GO" id="GO:0003954">
    <property type="term" value="F:NADH dehydrogenase activity"/>
    <property type="evidence" value="ECO:0007669"/>
    <property type="project" value="TreeGrafter"/>
</dbReference>
<dbReference type="CDD" id="cd00508">
    <property type="entry name" value="MopB_CT_Fdh-Nap-like"/>
    <property type="match status" value="1"/>
</dbReference>
<dbReference type="Gene3D" id="2.40.40.20">
    <property type="match status" value="1"/>
</dbReference>
<dbReference type="GO" id="GO:0043546">
    <property type="term" value="F:molybdopterin cofactor binding"/>
    <property type="evidence" value="ECO:0007669"/>
    <property type="project" value="InterPro"/>
</dbReference>
<gene>
    <name evidence="6" type="ORF">BJ998_006242</name>
</gene>
<dbReference type="PANTHER" id="PTHR43105:SF10">
    <property type="entry name" value="NADH-QUINONE OXIDOREDUCTASE SUBUNIT G"/>
    <property type="match status" value="1"/>
</dbReference>
<keyword evidence="3" id="KW-0411">Iron-sulfur</keyword>
<evidence type="ECO:0000313" key="7">
    <source>
        <dbReference type="Proteomes" id="UP000585638"/>
    </source>
</evidence>
<dbReference type="EMBL" id="JACHIR010000001">
    <property type="protein sequence ID" value="MBB5895046.1"/>
    <property type="molecule type" value="Genomic_DNA"/>
</dbReference>
<sequence>MGRRKREPYVRLTQPLVRDAGILRPASWDEALDRAAEGFRRNIAAGGANAFGMFSCARATNEMNYVAQKFARAVIGTNNVDSCNRTCHAPSVAGLAKVFGSGGGTSSYQEIEDADLIVLWGSNAREAHPIFFQHVLKAVHRGAKLYVVDPRLTSTAKWAHRWLRLNVGTDIPLASAIAREIIHSGLANRSFIERGTEGFEEYAASVEEWTLPVAELETGVPAELIRELAHAYARADRAQMSWTLGITEHHNGTDNVLSLINLSLLTGQVGRYGAGLNPLRGQNNVQGGGDMGAIPDRLPGFQDIEDASVREVFDAAWGAQIPPYKGWNLTQMLEAMERGDMTTVYIIGENPVQSEADCEHTVKRLSNLDHVVVQDIFLTKTAQLAHVVLPASAAWCETDGTFTNSERRVQRVRKAVDAPDGARDDIELLCELARRLGHDWHYDSAEQVWDEMRSLSPMHRGMSYARLADLGGIQWPCPDEDSLEPTYLHARLWETDPVKRGRPAPFSVLRHSPPVDELSPEFPLRLTTGRRLDSYNTGVQSGGFSSPLRRGETLDLCPQDASDLGVVEDELVQVSSRRGAIVAPVRIDEGLRPGLAFMTFHFPDEVDTNVITIEATDPVAGTAEYKAAAIRVDKLGSDKLVNH</sequence>
<dbReference type="Gene3D" id="3.40.50.740">
    <property type="match status" value="1"/>
</dbReference>
<dbReference type="Pfam" id="PF00384">
    <property type="entry name" value="Molybdopterin"/>
    <property type="match status" value="1"/>
</dbReference>
<feature type="domain" description="Molybdopterin oxidoreductase" evidence="4">
    <location>
        <begin position="11"/>
        <end position="434"/>
    </location>
</feature>
<dbReference type="InterPro" id="IPR006657">
    <property type="entry name" value="MoPterin_dinucl-bd_dom"/>
</dbReference>
<dbReference type="GO" id="GO:0022904">
    <property type="term" value="P:respiratory electron transport chain"/>
    <property type="evidence" value="ECO:0007669"/>
    <property type="project" value="TreeGrafter"/>
</dbReference>
<proteinExistence type="predicted"/>
<dbReference type="PANTHER" id="PTHR43105">
    <property type="entry name" value="RESPIRATORY NITRATE REDUCTASE"/>
    <property type="match status" value="1"/>
</dbReference>
<dbReference type="InterPro" id="IPR050123">
    <property type="entry name" value="Prok_molybdopt-oxidoreductase"/>
</dbReference>
<evidence type="ECO:0000259" key="4">
    <source>
        <dbReference type="Pfam" id="PF00384"/>
    </source>
</evidence>